<evidence type="ECO:0000313" key="3">
    <source>
        <dbReference type="Ensembl" id="ENSSHAP00000041554.1"/>
    </source>
</evidence>
<feature type="region of interest" description="Disordered" evidence="1">
    <location>
        <begin position="1"/>
        <end position="21"/>
    </location>
</feature>
<keyword evidence="4" id="KW-1185">Reference proteome</keyword>
<feature type="transmembrane region" description="Helical" evidence="2">
    <location>
        <begin position="101"/>
        <end position="124"/>
    </location>
</feature>
<dbReference type="PANTHER" id="PTHR16201:SF53">
    <property type="entry name" value="TRANSMEMBRANE PROTEIN 44"/>
    <property type="match status" value="1"/>
</dbReference>
<dbReference type="GO" id="GO:0015174">
    <property type="term" value="F:basic amino acid transmembrane transporter activity"/>
    <property type="evidence" value="ECO:0007669"/>
    <property type="project" value="TreeGrafter"/>
</dbReference>
<sequence>MRRSLGAAETPLAAAGPASEAPPALGDWDYLARCFARDRVCLSFGLWLLAALLWIAAHVLCFYLGCCKKSSRDRSVLCVIYRFVGSLSDAFGALLSKQLPIQVFTGIYLAAIEVVNLMLLLFPICGSKIRPQLGRGSQERTRRKLRASMFVLIVPLGMGTGWLALAPPAPASLEFRGAQRRLLGSVLQENTEALGYLLGGVGLIVSWTSRIPSFSKIYRGRASPCLHLWARGFSALAGFLYASAIVAHDRRPDSLLRALPWLLTALGASALDLAVSLLWPGPGGGGGGEARGILGMDKSSPRTKGLGPESRGPDTPGHRGDIAPSPSPGSREPPECRRPPGLPPGDTPDSGAWTRSPRGSSGTAGREARKWPLPYPRPALYLHCQLSPAPHPSFLSVLRLSLFLSLSGSLSLLSLHLSPSCPSLPPVSLSFPLPPPPFSFLPLSLPLSLSLLPLSLFSFSFPLSLVVSLSPFSISFPPLPFFFPSL</sequence>
<gene>
    <name evidence="3" type="primary">TMEM44</name>
</gene>
<feature type="region of interest" description="Disordered" evidence="1">
    <location>
        <begin position="288"/>
        <end position="369"/>
    </location>
</feature>
<evidence type="ECO:0000256" key="2">
    <source>
        <dbReference type="SAM" id="Phobius"/>
    </source>
</evidence>
<feature type="transmembrane region" description="Helical" evidence="2">
    <location>
        <begin position="145"/>
        <end position="165"/>
    </location>
</feature>
<organism evidence="3 4">
    <name type="scientific">Sarcophilus harrisii</name>
    <name type="common">Tasmanian devil</name>
    <name type="synonym">Sarcophilus laniarius</name>
    <dbReference type="NCBI Taxonomy" id="9305"/>
    <lineage>
        <taxon>Eukaryota</taxon>
        <taxon>Metazoa</taxon>
        <taxon>Chordata</taxon>
        <taxon>Craniata</taxon>
        <taxon>Vertebrata</taxon>
        <taxon>Euteleostomi</taxon>
        <taxon>Mammalia</taxon>
        <taxon>Metatheria</taxon>
        <taxon>Dasyuromorphia</taxon>
        <taxon>Dasyuridae</taxon>
        <taxon>Sarcophilus</taxon>
    </lineage>
</organism>
<evidence type="ECO:0008006" key="5">
    <source>
        <dbReference type="Google" id="ProtNLM"/>
    </source>
</evidence>
<feature type="transmembrane region" description="Helical" evidence="2">
    <location>
        <begin position="44"/>
        <end position="64"/>
    </location>
</feature>
<dbReference type="GeneTree" id="ENSGT00390000018718"/>
<feature type="transmembrane region" description="Helical" evidence="2">
    <location>
        <begin position="225"/>
        <end position="246"/>
    </location>
</feature>
<keyword evidence="2" id="KW-0472">Membrane</keyword>
<dbReference type="FunCoup" id="A0A7N4PPQ7">
    <property type="interactions" value="27"/>
</dbReference>
<evidence type="ECO:0000256" key="1">
    <source>
        <dbReference type="SAM" id="MobiDB-lite"/>
    </source>
</evidence>
<reference evidence="3" key="3">
    <citation type="submission" date="2025-09" db="UniProtKB">
        <authorList>
            <consortium name="Ensembl"/>
        </authorList>
    </citation>
    <scope>IDENTIFICATION</scope>
</reference>
<reference evidence="3 4" key="1">
    <citation type="journal article" date="2011" name="Proc. Natl. Acad. Sci. U.S.A.">
        <title>Genetic diversity and population structure of the endangered marsupial Sarcophilus harrisii (Tasmanian devil).</title>
        <authorList>
            <person name="Miller W."/>
            <person name="Hayes V.M."/>
            <person name="Ratan A."/>
            <person name="Petersen D.C."/>
            <person name="Wittekindt N.E."/>
            <person name="Miller J."/>
            <person name="Walenz B."/>
            <person name="Knight J."/>
            <person name="Qi J."/>
            <person name="Zhao F."/>
            <person name="Wang Q."/>
            <person name="Bedoya-Reina O.C."/>
            <person name="Katiyar N."/>
            <person name="Tomsho L.P."/>
            <person name="Kasson L.M."/>
            <person name="Hardie R.A."/>
            <person name="Woodbridge P."/>
            <person name="Tindall E.A."/>
            <person name="Bertelsen M.F."/>
            <person name="Dixon D."/>
            <person name="Pyecroft S."/>
            <person name="Helgen K.M."/>
            <person name="Lesk A.M."/>
            <person name="Pringle T.H."/>
            <person name="Patterson N."/>
            <person name="Zhang Y."/>
            <person name="Kreiss A."/>
            <person name="Woods G.M."/>
            <person name="Jones M.E."/>
            <person name="Schuster S.C."/>
        </authorList>
    </citation>
    <scope>NUCLEOTIDE SEQUENCE [LARGE SCALE GENOMIC DNA]</scope>
</reference>
<dbReference type="AlphaFoldDB" id="A0A7N4PPQ7"/>
<keyword evidence="2" id="KW-0812">Transmembrane</keyword>
<dbReference type="InterPro" id="IPR051415">
    <property type="entry name" value="LAAT-1"/>
</dbReference>
<keyword evidence="2" id="KW-1133">Transmembrane helix</keyword>
<reference evidence="3" key="2">
    <citation type="submission" date="2025-08" db="UniProtKB">
        <authorList>
            <consortium name="Ensembl"/>
        </authorList>
    </citation>
    <scope>IDENTIFICATION</scope>
</reference>
<dbReference type="Proteomes" id="UP000007648">
    <property type="component" value="Unassembled WGS sequence"/>
</dbReference>
<dbReference type="Ensembl" id="ENSSHAT00000038662.1">
    <property type="protein sequence ID" value="ENSSHAP00000041554.1"/>
    <property type="gene ID" value="ENSSHAG00000022471.1"/>
</dbReference>
<evidence type="ECO:0000313" key="4">
    <source>
        <dbReference type="Proteomes" id="UP000007648"/>
    </source>
</evidence>
<feature type="transmembrane region" description="Helical" evidence="2">
    <location>
        <begin position="193"/>
        <end position="213"/>
    </location>
</feature>
<dbReference type="PANTHER" id="PTHR16201">
    <property type="entry name" value="SEVEN TRANSMEMBRANE PROTEIN 1-RELATED"/>
    <property type="match status" value="1"/>
</dbReference>
<accession>A0A7N4PPQ7</accession>
<proteinExistence type="predicted"/>
<dbReference type="InParanoid" id="A0A7N4PPQ7"/>
<protein>
    <recommendedName>
        <fullName evidence="5">Transmembrane protein 44</fullName>
    </recommendedName>
</protein>
<name>A0A7N4PPQ7_SARHA</name>